<dbReference type="InterPro" id="IPR055259">
    <property type="entry name" value="YkvP/CgeB_Glyco_trans-like"/>
</dbReference>
<organism evidence="2 3">
    <name type="scientific">Candidatus Electrothrix aarhusensis</name>
    <dbReference type="NCBI Taxonomy" id="1859131"/>
    <lineage>
        <taxon>Bacteria</taxon>
        <taxon>Pseudomonadati</taxon>
        <taxon>Thermodesulfobacteriota</taxon>
        <taxon>Desulfobulbia</taxon>
        <taxon>Desulfobulbales</taxon>
        <taxon>Desulfobulbaceae</taxon>
        <taxon>Candidatus Electrothrix</taxon>
    </lineage>
</organism>
<sequence length="320" mass="37245">MSNSKLRLGLILQPDFYILEKSVCAITNPLIRALTKRFQTTLIYNQETYDQHCQHVDFLLSLEPKWAAPVLDWQRVGRFRKKLPACPCYVMMSDPHSEQWRESYFLTNNLDYILALYYAPTCYHFKKTPLDRICHYPWAIPDEWVSTSRIEYRGQKEVTIFGASGSNAYSTRNWCRKQKGVKSFAFSGVENKEMSDSDFFQWLASFDAVVAAGSEDKKYGLTTPKYFETMAVGSLLFAQKTDDLERLGLKDNDNCIVFSEENFLKRLNEYLTDPGNQQWLQIRSLGRALIERKHTINIRLDSLETHVRQWHSGELGAKRS</sequence>
<dbReference type="Proteomes" id="UP000287853">
    <property type="component" value="Unassembled WGS sequence"/>
</dbReference>
<accession>A0A3S3QSX5</accession>
<evidence type="ECO:0000259" key="1">
    <source>
        <dbReference type="Pfam" id="PF13524"/>
    </source>
</evidence>
<dbReference type="AlphaFoldDB" id="A0A3S3QSX5"/>
<dbReference type="EMBL" id="MTKO01000052">
    <property type="protein sequence ID" value="RWX46758.1"/>
    <property type="molecule type" value="Genomic_DNA"/>
</dbReference>
<evidence type="ECO:0000313" key="3">
    <source>
        <dbReference type="Proteomes" id="UP000287853"/>
    </source>
</evidence>
<evidence type="ECO:0000313" key="2">
    <source>
        <dbReference type="EMBL" id="RWX46758.1"/>
    </source>
</evidence>
<dbReference type="GO" id="GO:0016740">
    <property type="term" value="F:transferase activity"/>
    <property type="evidence" value="ECO:0007669"/>
    <property type="project" value="UniProtKB-KW"/>
</dbReference>
<feature type="domain" description="Spore protein YkvP/CgeB glycosyl transferase-like" evidence="1">
    <location>
        <begin position="157"/>
        <end position="304"/>
    </location>
</feature>
<name>A0A3S3QSX5_9BACT</name>
<protein>
    <submittedName>
        <fullName evidence="2">Glycosyl transferases group 1</fullName>
    </submittedName>
</protein>
<keyword evidence="3" id="KW-1185">Reference proteome</keyword>
<gene>
    <name evidence="2" type="ORF">H206_02278</name>
</gene>
<comment type="caution">
    <text evidence="2">The sequence shown here is derived from an EMBL/GenBank/DDBJ whole genome shotgun (WGS) entry which is preliminary data.</text>
</comment>
<dbReference type="Pfam" id="PF13524">
    <property type="entry name" value="Glyco_trans_1_2"/>
    <property type="match status" value="1"/>
</dbReference>
<reference evidence="2 3" key="1">
    <citation type="submission" date="2017-01" db="EMBL/GenBank/DDBJ databases">
        <title>The cable genome- insights into the physiology and evolution of filamentous bacteria capable of sulfide oxidation via long distance electron transfer.</title>
        <authorList>
            <person name="Schreiber L."/>
            <person name="Bjerg J.T."/>
            <person name="Boggild A."/>
            <person name="Van De Vossenberg J."/>
            <person name="Meysman F."/>
            <person name="Nielsen L.P."/>
            <person name="Schramm A."/>
            <person name="Kjeldsen K.U."/>
        </authorList>
    </citation>
    <scope>NUCLEOTIDE SEQUENCE [LARGE SCALE GENOMIC DNA]</scope>
    <source>
        <strain evidence="2">MCF</strain>
    </source>
</reference>
<keyword evidence="2" id="KW-0808">Transferase</keyword>
<proteinExistence type="predicted"/>